<dbReference type="InterPro" id="IPR027417">
    <property type="entry name" value="P-loop_NTPase"/>
</dbReference>
<reference evidence="3 4" key="1">
    <citation type="submission" date="2015-09" db="EMBL/GenBank/DDBJ databases">
        <title>Draft genome of the parasitic nematode Teladorsagia circumcincta isolate WARC Sus (inbred).</title>
        <authorList>
            <person name="Mitreva M."/>
        </authorList>
    </citation>
    <scope>NUCLEOTIDE SEQUENCE [LARGE SCALE GENOMIC DNA]</scope>
    <source>
        <strain evidence="3 4">S</strain>
    </source>
</reference>
<keyword evidence="3" id="KW-0067">ATP-binding</keyword>
<dbReference type="GO" id="GO:0004386">
    <property type="term" value="F:helicase activity"/>
    <property type="evidence" value="ECO:0007669"/>
    <property type="project" value="UniProtKB-KW"/>
</dbReference>
<accession>A0A2G9TB00</accession>
<keyword evidence="4" id="KW-1185">Reference proteome</keyword>
<dbReference type="InterPro" id="IPR038557">
    <property type="entry name" value="RLR_C_sf"/>
</dbReference>
<dbReference type="PROSITE" id="PS51789">
    <property type="entry name" value="RLR_CTR"/>
    <property type="match status" value="1"/>
</dbReference>
<dbReference type="PANTHER" id="PTHR14074">
    <property type="entry name" value="HELICASE WITH DEATH DOMAIN-RELATED"/>
    <property type="match status" value="1"/>
</dbReference>
<dbReference type="SMART" id="SM00490">
    <property type="entry name" value="HELICc"/>
    <property type="match status" value="1"/>
</dbReference>
<dbReference type="Pfam" id="PF00271">
    <property type="entry name" value="Helicase_C"/>
    <property type="match status" value="1"/>
</dbReference>
<feature type="non-terminal residue" evidence="3">
    <location>
        <position position="1"/>
    </location>
</feature>
<dbReference type="Pfam" id="PF11648">
    <property type="entry name" value="RIG-I_C-RD"/>
    <property type="match status" value="1"/>
</dbReference>
<organism evidence="3 4">
    <name type="scientific">Teladorsagia circumcincta</name>
    <name type="common">Brown stomach worm</name>
    <name type="synonym">Ostertagia circumcincta</name>
    <dbReference type="NCBI Taxonomy" id="45464"/>
    <lineage>
        <taxon>Eukaryota</taxon>
        <taxon>Metazoa</taxon>
        <taxon>Ecdysozoa</taxon>
        <taxon>Nematoda</taxon>
        <taxon>Chromadorea</taxon>
        <taxon>Rhabditida</taxon>
        <taxon>Rhabditina</taxon>
        <taxon>Rhabditomorpha</taxon>
        <taxon>Strongyloidea</taxon>
        <taxon>Trichostrongylidae</taxon>
        <taxon>Teladorsagia</taxon>
    </lineage>
</organism>
<dbReference type="Proteomes" id="UP000230423">
    <property type="component" value="Unassembled WGS sequence"/>
</dbReference>
<feature type="domain" description="RLR CTR" evidence="2">
    <location>
        <begin position="180"/>
        <end position="249"/>
    </location>
</feature>
<name>A0A2G9TB00_TELCI</name>
<dbReference type="AlphaFoldDB" id="A0A2G9TB00"/>
<evidence type="ECO:0000259" key="2">
    <source>
        <dbReference type="PROSITE" id="PS51789"/>
    </source>
</evidence>
<proteinExistence type="predicted"/>
<dbReference type="InterPro" id="IPR001650">
    <property type="entry name" value="Helicase_C-like"/>
</dbReference>
<dbReference type="PANTHER" id="PTHR14074:SF29">
    <property type="entry name" value="DICER-RELATED HELICASE"/>
    <property type="match status" value="1"/>
</dbReference>
<evidence type="ECO:0000259" key="1">
    <source>
        <dbReference type="PROSITE" id="PS51194"/>
    </source>
</evidence>
<protein>
    <submittedName>
        <fullName evidence="3">Helicase protein</fullName>
    </submittedName>
</protein>
<feature type="domain" description="Helicase C-terminal" evidence="1">
    <location>
        <begin position="1"/>
        <end position="154"/>
    </location>
</feature>
<keyword evidence="3" id="KW-0378">Hydrolase</keyword>
<gene>
    <name evidence="3" type="ORF">TELCIR_23549</name>
</gene>
<feature type="non-terminal residue" evidence="3">
    <location>
        <position position="249"/>
    </location>
</feature>
<keyword evidence="3" id="KW-0547">Nucleotide-binding</keyword>
<dbReference type="Gene3D" id="2.170.150.30">
    <property type="entry name" value="RIG-I-like receptor, C-terminal regulatory domain"/>
    <property type="match status" value="1"/>
</dbReference>
<keyword evidence="3" id="KW-0347">Helicase</keyword>
<dbReference type="SUPFAM" id="SSF52540">
    <property type="entry name" value="P-loop containing nucleoside triphosphate hydrolases"/>
    <property type="match status" value="1"/>
</dbReference>
<dbReference type="EMBL" id="KZ389287">
    <property type="protein sequence ID" value="PIO55068.1"/>
    <property type="molecule type" value="Genomic_DNA"/>
</dbReference>
<dbReference type="GO" id="GO:0005737">
    <property type="term" value="C:cytoplasm"/>
    <property type="evidence" value="ECO:0007669"/>
    <property type="project" value="TreeGrafter"/>
</dbReference>
<dbReference type="InterPro" id="IPR021673">
    <property type="entry name" value="RLR_CTR"/>
</dbReference>
<dbReference type="Gene3D" id="3.40.50.300">
    <property type="entry name" value="P-loop containing nucleotide triphosphate hydrolases"/>
    <property type="match status" value="1"/>
</dbReference>
<evidence type="ECO:0000313" key="3">
    <source>
        <dbReference type="EMBL" id="PIO55068.1"/>
    </source>
</evidence>
<dbReference type="OrthoDB" id="416741at2759"/>
<evidence type="ECO:0000313" key="4">
    <source>
        <dbReference type="Proteomes" id="UP000230423"/>
    </source>
</evidence>
<dbReference type="PROSITE" id="PS51194">
    <property type="entry name" value="HELICASE_CTER"/>
    <property type="match status" value="1"/>
</dbReference>
<dbReference type="InterPro" id="IPR051363">
    <property type="entry name" value="RLR_Helicase"/>
</dbReference>
<sequence>HLHNNSSKDSRTIVFIRTRRGASALAEILNKHPIMVADGIRVECIAGLNRGTCETTTKREQLEKLRRFREGETRVLVATSVADEGLDVAKCNLVIKYNCATNEIAHVQRRGRGRAENSRSILITQNLKLVEQEEKNVLKERLINQVLSAIQENRIDLQARVQEGLTELLREIQREDANVAQRIALQKASGKVYRLLCSKCDAFLCTSNDIKTYKGTQYCVCDPSFWAKTRHEVVRGQMSSTEEKFAIAK</sequence>